<protein>
    <submittedName>
        <fullName evidence="1">Uncharacterized protein</fullName>
    </submittedName>
</protein>
<evidence type="ECO:0000313" key="1">
    <source>
        <dbReference type="EMBL" id="KAJ7671074.1"/>
    </source>
</evidence>
<name>A0AAD7CZR2_MYCRO</name>
<dbReference type="EMBL" id="JARKIE010000176">
    <property type="protein sequence ID" value="KAJ7671074.1"/>
    <property type="molecule type" value="Genomic_DNA"/>
</dbReference>
<reference evidence="1" key="1">
    <citation type="submission" date="2023-03" db="EMBL/GenBank/DDBJ databases">
        <title>Massive genome expansion in bonnet fungi (Mycena s.s.) driven by repeated elements and novel gene families across ecological guilds.</title>
        <authorList>
            <consortium name="Lawrence Berkeley National Laboratory"/>
            <person name="Harder C.B."/>
            <person name="Miyauchi S."/>
            <person name="Viragh M."/>
            <person name="Kuo A."/>
            <person name="Thoen E."/>
            <person name="Andreopoulos B."/>
            <person name="Lu D."/>
            <person name="Skrede I."/>
            <person name="Drula E."/>
            <person name="Henrissat B."/>
            <person name="Morin E."/>
            <person name="Kohler A."/>
            <person name="Barry K."/>
            <person name="LaButti K."/>
            <person name="Morin E."/>
            <person name="Salamov A."/>
            <person name="Lipzen A."/>
            <person name="Mereny Z."/>
            <person name="Hegedus B."/>
            <person name="Baldrian P."/>
            <person name="Stursova M."/>
            <person name="Weitz H."/>
            <person name="Taylor A."/>
            <person name="Grigoriev I.V."/>
            <person name="Nagy L.G."/>
            <person name="Martin F."/>
            <person name="Kauserud H."/>
        </authorList>
    </citation>
    <scope>NUCLEOTIDE SEQUENCE</scope>
    <source>
        <strain evidence="1">CBHHK067</strain>
    </source>
</reference>
<comment type="caution">
    <text evidence="1">The sequence shown here is derived from an EMBL/GenBank/DDBJ whole genome shotgun (WGS) entry which is preliminary data.</text>
</comment>
<proteinExistence type="predicted"/>
<keyword evidence="2" id="KW-1185">Reference proteome</keyword>
<sequence>MVLTTVKSVVVDSGISVFYRAASPANKPGAPTTPPTSLSLILSLGRTVVERLRTNVVARQKIEIDGRGDVARDTSARVASLSTAHSGLLPNLFAMESTPAQHAGIFANPIALVTRIQHPPRYSCQTDSQSKAADSLVGLDEHGDVEVGFAYN</sequence>
<gene>
    <name evidence="1" type="ORF">B0H17DRAFT_1141623</name>
</gene>
<accession>A0AAD7CZR2</accession>
<evidence type="ECO:0000313" key="2">
    <source>
        <dbReference type="Proteomes" id="UP001221757"/>
    </source>
</evidence>
<dbReference type="Proteomes" id="UP001221757">
    <property type="component" value="Unassembled WGS sequence"/>
</dbReference>
<dbReference type="AlphaFoldDB" id="A0AAD7CZR2"/>
<organism evidence="1 2">
    <name type="scientific">Mycena rosella</name>
    <name type="common">Pink bonnet</name>
    <name type="synonym">Agaricus rosellus</name>
    <dbReference type="NCBI Taxonomy" id="1033263"/>
    <lineage>
        <taxon>Eukaryota</taxon>
        <taxon>Fungi</taxon>
        <taxon>Dikarya</taxon>
        <taxon>Basidiomycota</taxon>
        <taxon>Agaricomycotina</taxon>
        <taxon>Agaricomycetes</taxon>
        <taxon>Agaricomycetidae</taxon>
        <taxon>Agaricales</taxon>
        <taxon>Marasmiineae</taxon>
        <taxon>Mycenaceae</taxon>
        <taxon>Mycena</taxon>
    </lineage>
</organism>